<proteinExistence type="predicted"/>
<name>A0A1Q1N948_9CAUD</name>
<dbReference type="GO" id="GO:0004527">
    <property type="term" value="F:exonuclease activity"/>
    <property type="evidence" value="ECO:0007669"/>
    <property type="project" value="UniProtKB-KW"/>
</dbReference>
<keyword evidence="1" id="KW-0269">Exonuclease</keyword>
<accession>A0A1Q1N948</accession>
<keyword evidence="1" id="KW-0540">Nuclease</keyword>
<sequence length="372" mass="43159">MSGYILIKPEDLHLYVNEETIAAIDYDQIAFQAASALEKRTIIAKHIPSGAQKEFKNKTEFWGKSKTKIGGWLGDTNAERASKNKRPFTKEEFEIIDKQYPPEDIGHTFQAAKTKVLGILKHLRLEKYCGVIGVGKTFRHAFKMPVEYKSERLDIKPLQLSETKDYLVEFHNGDVVTVIEADDELEKYGFQGYKDYKRTGKFSYIVVSIDKDSLHTPSILFNFYKEDGVFKNPDIILIDESIGDIWIVDKGKKKEVKGWGSYWLAYQMLMGDKTDSIRPYQDFDIKFGDITCFNLLSACKTQAELFQTVKDTYYSWFPDGVNFTSWDGEEVHMTTDEWIETIFQLVYMKRWDNDDTTFESMLQSYISQQEAE</sequence>
<keyword evidence="1" id="KW-0378">Hydrolase</keyword>
<dbReference type="EMBL" id="KX664695">
    <property type="protein sequence ID" value="AQM50921.1"/>
    <property type="molecule type" value="Genomic_DNA"/>
</dbReference>
<gene>
    <name evidence="1" type="ORF">ESCO5_00114</name>
</gene>
<dbReference type="Proteomes" id="UP000223130">
    <property type="component" value="Segment"/>
</dbReference>
<keyword evidence="2" id="KW-1185">Reference proteome</keyword>
<evidence type="ECO:0000313" key="1">
    <source>
        <dbReference type="EMBL" id="AQM50921.1"/>
    </source>
</evidence>
<reference evidence="1 2" key="1">
    <citation type="submission" date="2017-02" db="EMBL/GenBank/DDBJ databases">
        <title>Complete genome sequence of two Escherichia coli phages, vB_EcoM_ ESCO5 and vB_EcoM_ESCO13, which are related to phAPEC8.</title>
        <authorList>
            <person name="Trotereau A."/>
            <person name="Gonnet M."/>
            <person name="Viardot A."/>
            <person name="Lalmanach A.-C."/>
            <person name="Guabiraba R."/>
            <person name="Chanteloup N."/>
            <person name="Schouler C."/>
        </authorList>
    </citation>
    <scope>NUCLEOTIDE SEQUENCE [LARGE SCALE GENOMIC DNA]</scope>
</reference>
<organism evidence="1 2">
    <name type="scientific">Escherichia phage ESCO5</name>
    <dbReference type="NCBI Taxonomy" id="1897495"/>
    <lineage>
        <taxon>Viruses</taxon>
        <taxon>Duplodnaviria</taxon>
        <taxon>Heunggongvirae</taxon>
        <taxon>Uroviricota</taxon>
        <taxon>Caudoviricetes</taxon>
        <taxon>Stephanstirmvirinae</taxon>
        <taxon>Phapecoctavirus</taxon>
        <taxon>Phapecoctavirus ESCO5</taxon>
        <taxon>Escherichia virus ESCO5</taxon>
    </lineage>
</organism>
<protein>
    <submittedName>
        <fullName evidence="1">Putative exonuclease</fullName>
    </submittedName>
</protein>
<evidence type="ECO:0000313" key="2">
    <source>
        <dbReference type="Proteomes" id="UP000223130"/>
    </source>
</evidence>